<sequence>MTNHETHRAQEAVMTEAQPITEKPARKNRSKKAQDATPAEPVDFKKLAQETREKMAGKKNPPSSEAAAEGAQVEQPATHTPAHARFQLGQVVGVKAYDGTPGYWTGVLVKFEEPETYWVRYRKAGKAWEGDFQRGQLSMMPHPAVGIRLEAGDLVGVRGSTPPQFGVVSFVDEKKDRASVMIAGQQATRGFQVEELDFHGSKVIERSLKFVGLEAFGGPEAEPPVTPPDSLYHWVSGDIIKIQHGQELLLGGVRHVHATTPPSLGVILAESGELRVVPERTCTLWHVRPVAPLRPGDLLTLSLRMGLWEVVDVAGDVVEVVNPLDSNEKASSPLSGVLVTRRTNFDDLRADLDYSDQAQQEDMPFPVTDEPGGQAEVPEILTSTDVATGTELVTPADQPGWIFPRGQHLAHWWNGEKAMCGREVADGTNIEANSDPSAYADRTCRKCRAALNKQPPVQAAPEPAGTPAVSDIPAVINDISEALTVATPVLLSPANVKPGALGVVNAQLSICVKSPCNVRMHYDDTKVQEIAASIKADGQLQECVGRWNSDGMLEIVAGETRRRAQVYRQEQGETDLTLRVHVRDLTDAQALRISAQENMARKDMTPLEECEAMLRMQEAGDTIENIQATFGYKTAQPVADRILVAKNLHEESRGLLDSGELSLAQAMVIARAPGKDLQRELANWARRGHAASKLAEVLTSGQFLVKHALFKVEDAGLSIKRDLFDAYEPYFEDKKAALDLQMGAAQARAEKLRAKGKHTFVEVESGTSAYSTLSSSKKYDYTYDHNERKGLILFVHTDTGEVSDETSYRLKASALEKAKKEGTASKDAVAREMPTTAHEAAHLLKAQALRHSLLGHKHLTLVLTVHALIVAGGAHDGRAAHSKSDGWNIPVTTEAVTAKLQSIQTLIADGTKGNLKPDLASLEGKAIHGRKEFAQLFDFLVTLDEPELLDILNALVAARIYEMGWNAKEAPAPVFMRVAGLTGANDYLSSTFKLTDEWLKRYPRHELVALAEEAGLGRALVEDCGTLKEMRARILEHADTLHKEGFVPKFVRFADASKSAAD</sequence>
<keyword evidence="5" id="KW-1185">Reference proteome</keyword>
<dbReference type="Gene3D" id="3.90.1530.30">
    <property type="match status" value="1"/>
</dbReference>
<comment type="similarity">
    <text evidence="1">Belongs to the ParB family.</text>
</comment>
<organism evidence="4 5">
    <name type="scientific">Deinococcus antarcticus</name>
    <dbReference type="NCBI Taxonomy" id="1298767"/>
    <lineage>
        <taxon>Bacteria</taxon>
        <taxon>Thermotogati</taxon>
        <taxon>Deinococcota</taxon>
        <taxon>Deinococci</taxon>
        <taxon>Deinococcales</taxon>
        <taxon>Deinococcaceae</taxon>
        <taxon>Deinococcus</taxon>
    </lineage>
</organism>
<dbReference type="SUPFAM" id="SSF109709">
    <property type="entry name" value="KorB DNA-binding domain-like"/>
    <property type="match status" value="1"/>
</dbReference>
<dbReference type="RefSeq" id="WP_380075602.1">
    <property type="nucleotide sequence ID" value="NZ_JBHRZF010000011.1"/>
</dbReference>
<evidence type="ECO:0000256" key="1">
    <source>
        <dbReference type="ARBA" id="ARBA00006295"/>
    </source>
</evidence>
<protein>
    <submittedName>
        <fullName evidence="4">ParB/RepB/Spo0J family partition protein</fullName>
    </submittedName>
</protein>
<comment type="caution">
    <text evidence="4">The sequence shown here is derived from an EMBL/GenBank/DDBJ whole genome shotgun (WGS) entry which is preliminary data.</text>
</comment>
<dbReference type="InterPro" id="IPR036086">
    <property type="entry name" value="ParB/Sulfiredoxin_sf"/>
</dbReference>
<feature type="domain" description="ParB-like N-terminal" evidence="3">
    <location>
        <begin position="504"/>
        <end position="599"/>
    </location>
</feature>
<accession>A0ABV8A4J4</accession>
<dbReference type="Proteomes" id="UP001595748">
    <property type="component" value="Unassembled WGS sequence"/>
</dbReference>
<evidence type="ECO:0000259" key="3">
    <source>
        <dbReference type="SMART" id="SM00470"/>
    </source>
</evidence>
<dbReference type="SMART" id="SM00470">
    <property type="entry name" value="ParB"/>
    <property type="match status" value="1"/>
</dbReference>
<dbReference type="Gene3D" id="1.10.10.2830">
    <property type="match status" value="1"/>
</dbReference>
<dbReference type="InterPro" id="IPR003115">
    <property type="entry name" value="ParB_N"/>
</dbReference>
<dbReference type="InterPro" id="IPR050336">
    <property type="entry name" value="Chromosome_partition/occlusion"/>
</dbReference>
<name>A0ABV8A4J4_9DEIO</name>
<dbReference type="InterPro" id="IPR004437">
    <property type="entry name" value="ParB/RepB/Spo0J"/>
</dbReference>
<reference evidence="5" key="1">
    <citation type="journal article" date="2019" name="Int. J. Syst. Evol. Microbiol.">
        <title>The Global Catalogue of Microorganisms (GCM) 10K type strain sequencing project: providing services to taxonomists for standard genome sequencing and annotation.</title>
        <authorList>
            <consortium name="The Broad Institute Genomics Platform"/>
            <consortium name="The Broad Institute Genome Sequencing Center for Infectious Disease"/>
            <person name="Wu L."/>
            <person name="Ma J."/>
        </authorList>
    </citation>
    <scope>NUCLEOTIDE SEQUENCE [LARGE SCALE GENOMIC DNA]</scope>
    <source>
        <strain evidence="5">CCTCC AB 2013263</strain>
    </source>
</reference>
<gene>
    <name evidence="4" type="ORF">ACFOPQ_01425</name>
</gene>
<evidence type="ECO:0000313" key="5">
    <source>
        <dbReference type="Proteomes" id="UP001595748"/>
    </source>
</evidence>
<dbReference type="SUPFAM" id="SSF110849">
    <property type="entry name" value="ParB/Sulfiredoxin"/>
    <property type="match status" value="1"/>
</dbReference>
<evidence type="ECO:0000256" key="2">
    <source>
        <dbReference type="SAM" id="MobiDB-lite"/>
    </source>
</evidence>
<proteinExistence type="inferred from homology"/>
<dbReference type="PANTHER" id="PTHR33375:SF7">
    <property type="entry name" value="CHROMOSOME 2-PARTITIONING PROTEIN PARB-RELATED"/>
    <property type="match status" value="1"/>
</dbReference>
<feature type="region of interest" description="Disordered" evidence="2">
    <location>
        <begin position="1"/>
        <end position="78"/>
    </location>
</feature>
<dbReference type="PANTHER" id="PTHR33375">
    <property type="entry name" value="CHROMOSOME-PARTITIONING PROTEIN PARB-RELATED"/>
    <property type="match status" value="1"/>
</dbReference>
<dbReference type="Pfam" id="PF02195">
    <property type="entry name" value="ParB_N"/>
    <property type="match status" value="1"/>
</dbReference>
<dbReference type="NCBIfam" id="TIGR00180">
    <property type="entry name" value="parB_part"/>
    <property type="match status" value="1"/>
</dbReference>
<feature type="compositionally biased region" description="Basic and acidic residues" evidence="2">
    <location>
        <begin position="1"/>
        <end position="10"/>
    </location>
</feature>
<dbReference type="EMBL" id="JBHRZF010000011">
    <property type="protein sequence ID" value="MFC3859436.1"/>
    <property type="molecule type" value="Genomic_DNA"/>
</dbReference>
<evidence type="ECO:0000313" key="4">
    <source>
        <dbReference type="EMBL" id="MFC3859436.1"/>
    </source>
</evidence>
<feature type="compositionally biased region" description="Basic and acidic residues" evidence="2">
    <location>
        <begin position="42"/>
        <end position="56"/>
    </location>
</feature>